<keyword evidence="1" id="KW-0812">Transmembrane</keyword>
<dbReference type="InterPro" id="IPR018895">
    <property type="entry name" value="DUF2474"/>
</dbReference>
<proteinExistence type="predicted"/>
<protein>
    <submittedName>
        <fullName evidence="3">DUF2474 family protein</fullName>
    </submittedName>
</protein>
<keyword evidence="1" id="KW-0472">Membrane</keyword>
<dbReference type="Proteomes" id="UP000274097">
    <property type="component" value="Unassembled WGS sequence"/>
</dbReference>
<dbReference type="OrthoDB" id="7283774at2"/>
<dbReference type="Proteomes" id="UP000278036">
    <property type="component" value="Unassembled WGS sequence"/>
</dbReference>
<comment type="caution">
    <text evidence="3">The sequence shown here is derived from an EMBL/GenBank/DDBJ whole genome shotgun (WGS) entry which is preliminary data.</text>
</comment>
<keyword evidence="1" id="KW-1133">Transmembrane helix</keyword>
<feature type="transmembrane region" description="Helical" evidence="1">
    <location>
        <begin position="6"/>
        <end position="30"/>
    </location>
</feature>
<evidence type="ECO:0000313" key="3">
    <source>
        <dbReference type="EMBL" id="RKK04913.1"/>
    </source>
</evidence>
<evidence type="ECO:0000313" key="6">
    <source>
        <dbReference type="Proteomes" id="UP000278036"/>
    </source>
</evidence>
<dbReference type="InParanoid" id="A0A3A9JJG0"/>
<organism evidence="3 6">
    <name type="scientific">Teichococcus wenyumeiae</name>
    <dbReference type="NCBI Taxonomy" id="2478470"/>
    <lineage>
        <taxon>Bacteria</taxon>
        <taxon>Pseudomonadati</taxon>
        <taxon>Pseudomonadota</taxon>
        <taxon>Alphaproteobacteria</taxon>
        <taxon>Acetobacterales</taxon>
        <taxon>Roseomonadaceae</taxon>
        <taxon>Roseomonas</taxon>
    </lineage>
</organism>
<feature type="domain" description="Major facilitator superfamily (MFS) profile" evidence="2">
    <location>
        <begin position="1"/>
        <end position="33"/>
    </location>
</feature>
<gene>
    <name evidence="3" type="ORF">D6Z83_06930</name>
    <name evidence="4" type="ORF">EBE87_07155</name>
</gene>
<reference evidence="3 6" key="1">
    <citation type="submission" date="2018-09" db="EMBL/GenBank/DDBJ databases">
        <title>Roseomonas sp. nov., isolated from feces of Tibetan antelopes in the Qinghai-Tibet plateau, China.</title>
        <authorList>
            <person name="Tian Z."/>
        </authorList>
    </citation>
    <scope>NUCLEOTIDE SEQUENCE [LARGE SCALE GENOMIC DNA]</scope>
    <source>
        <strain evidence="4 5">Z23</strain>
        <strain evidence="3 6">Z24</strain>
    </source>
</reference>
<evidence type="ECO:0000259" key="2">
    <source>
        <dbReference type="PROSITE" id="PS50850"/>
    </source>
</evidence>
<dbReference type="Pfam" id="PF10617">
    <property type="entry name" value="DUF2474"/>
    <property type="match status" value="1"/>
</dbReference>
<dbReference type="GO" id="GO:0022857">
    <property type="term" value="F:transmembrane transporter activity"/>
    <property type="evidence" value="ECO:0007669"/>
    <property type="project" value="InterPro"/>
</dbReference>
<name>A0A3A9JJG0_9PROT</name>
<sequence length="33" mass="3774">MLRRLGWFFVLWLAGVATVGLVASLIRLVMRMP</sequence>
<keyword evidence="5" id="KW-1185">Reference proteome</keyword>
<accession>A0A3A9JJG0</accession>
<evidence type="ECO:0000313" key="5">
    <source>
        <dbReference type="Proteomes" id="UP000274097"/>
    </source>
</evidence>
<dbReference type="InterPro" id="IPR020846">
    <property type="entry name" value="MFS_dom"/>
</dbReference>
<dbReference type="AlphaFoldDB" id="A0A3A9JJG0"/>
<dbReference type="EMBL" id="RAQU01000028">
    <property type="protein sequence ID" value="RKK04913.1"/>
    <property type="molecule type" value="Genomic_DNA"/>
</dbReference>
<dbReference type="PROSITE" id="PS50850">
    <property type="entry name" value="MFS"/>
    <property type="match status" value="1"/>
</dbReference>
<dbReference type="RefSeq" id="WP_120637600.1">
    <property type="nucleotide sequence ID" value="NZ_RAQU01000028.1"/>
</dbReference>
<evidence type="ECO:0000256" key="1">
    <source>
        <dbReference type="SAM" id="Phobius"/>
    </source>
</evidence>
<evidence type="ECO:0000313" key="4">
    <source>
        <dbReference type="EMBL" id="RMI26144.1"/>
    </source>
</evidence>
<dbReference type="EMBL" id="RFLX01000003">
    <property type="protein sequence ID" value="RMI26144.1"/>
    <property type="molecule type" value="Genomic_DNA"/>
</dbReference>